<gene>
    <name evidence="1" type="ORF">WN944_012939</name>
</gene>
<dbReference type="EMBL" id="JBCGBO010000005">
    <property type="protein sequence ID" value="KAK9197756.1"/>
    <property type="molecule type" value="Genomic_DNA"/>
</dbReference>
<reference evidence="1 2" key="1">
    <citation type="submission" date="2024-05" db="EMBL/GenBank/DDBJ databases">
        <title>Haplotype-resolved chromosome-level genome assembly of Huyou (Citrus changshanensis).</title>
        <authorList>
            <person name="Miao C."/>
            <person name="Chen W."/>
            <person name="Wu Y."/>
            <person name="Wang L."/>
            <person name="Zhao S."/>
            <person name="Grierson D."/>
            <person name="Xu C."/>
            <person name="Chen K."/>
        </authorList>
    </citation>
    <scope>NUCLEOTIDE SEQUENCE [LARGE SCALE GENOMIC DNA]</scope>
    <source>
        <strain evidence="1">01-14</strain>
        <tissue evidence="1">Leaf</tissue>
    </source>
</reference>
<organism evidence="1 2">
    <name type="scientific">Citrus x changshan-huyou</name>
    <dbReference type="NCBI Taxonomy" id="2935761"/>
    <lineage>
        <taxon>Eukaryota</taxon>
        <taxon>Viridiplantae</taxon>
        <taxon>Streptophyta</taxon>
        <taxon>Embryophyta</taxon>
        <taxon>Tracheophyta</taxon>
        <taxon>Spermatophyta</taxon>
        <taxon>Magnoliopsida</taxon>
        <taxon>eudicotyledons</taxon>
        <taxon>Gunneridae</taxon>
        <taxon>Pentapetalae</taxon>
        <taxon>rosids</taxon>
        <taxon>malvids</taxon>
        <taxon>Sapindales</taxon>
        <taxon>Rutaceae</taxon>
        <taxon>Aurantioideae</taxon>
        <taxon>Citrus</taxon>
    </lineage>
</organism>
<protein>
    <submittedName>
        <fullName evidence="1">Uncharacterized protein</fullName>
    </submittedName>
</protein>
<keyword evidence="2" id="KW-1185">Reference proteome</keyword>
<dbReference type="AlphaFoldDB" id="A0AAP0M703"/>
<evidence type="ECO:0000313" key="1">
    <source>
        <dbReference type="EMBL" id="KAK9197756.1"/>
    </source>
</evidence>
<sequence length="105" mass="11280">MALVPNLGFSRLLGGVGDGQRGGGGVGVVMRQKPTWERTPAVAKHHHPEEPLVIPGLVLVVNNSSLETPCWVNSIDSKAAVNEVGHWCEERTPAVAYHHHPPVEP</sequence>
<accession>A0AAP0M703</accession>
<comment type="caution">
    <text evidence="1">The sequence shown here is derived from an EMBL/GenBank/DDBJ whole genome shotgun (WGS) entry which is preliminary data.</text>
</comment>
<name>A0AAP0M703_9ROSI</name>
<dbReference type="Proteomes" id="UP001428341">
    <property type="component" value="Unassembled WGS sequence"/>
</dbReference>
<proteinExistence type="predicted"/>
<evidence type="ECO:0000313" key="2">
    <source>
        <dbReference type="Proteomes" id="UP001428341"/>
    </source>
</evidence>